<name>A0A2V3PX16_9BACT</name>
<sequence>MERIKVSLVLIFLWLSLISSFGQVGINTENPQSTLDVSGDNSSAAAGIIAPRQTRQQLITKAASYTVNQRGAIVYVTDVTGGTNAATANVTQAGYYYYDGSLWQPFNNSSSSNVNNWSIAGNAGLSATHGTNYLGTTDAVDLVFKTAATERMTINSKGNVGIGTVAPTNKLHVKDTTNPLKVEGLAASASASDLPMVVGSDGIVKTGTFPVVNIVPDDVGTVIAIDGKLLIAQEITVLMTADFVSKGQPTPLIPDRIGNLTNKIIDNKNTFSSTATTNSFKVMADGVYSIMINVQLETTAAQNPVVGIWCDTPEAGFPNGKWVARVNDAFMASGATVNGQTYTLITAIDMYVSKTYSFRVVGNADTTVKAFSRGSTGEGPISFYSLKRLK</sequence>
<dbReference type="Proteomes" id="UP000247973">
    <property type="component" value="Unassembled WGS sequence"/>
</dbReference>
<comment type="caution">
    <text evidence="1">The sequence shown here is derived from an EMBL/GenBank/DDBJ whole genome shotgun (WGS) entry which is preliminary data.</text>
</comment>
<evidence type="ECO:0000313" key="2">
    <source>
        <dbReference type="Proteomes" id="UP000247973"/>
    </source>
</evidence>
<keyword evidence="2" id="KW-1185">Reference proteome</keyword>
<dbReference type="RefSeq" id="WP_110309088.1">
    <property type="nucleotide sequence ID" value="NZ_QICL01000001.1"/>
</dbReference>
<organism evidence="1 2">
    <name type="scientific">Dysgonomonas alginatilytica</name>
    <dbReference type="NCBI Taxonomy" id="1605892"/>
    <lineage>
        <taxon>Bacteria</taxon>
        <taxon>Pseudomonadati</taxon>
        <taxon>Bacteroidota</taxon>
        <taxon>Bacteroidia</taxon>
        <taxon>Bacteroidales</taxon>
        <taxon>Dysgonomonadaceae</taxon>
        <taxon>Dysgonomonas</taxon>
    </lineage>
</organism>
<dbReference type="AlphaFoldDB" id="A0A2V3PX16"/>
<dbReference type="OrthoDB" id="1340359at2"/>
<accession>A0A2V3PX16</accession>
<protein>
    <submittedName>
        <fullName evidence="1">Uncharacterized protein</fullName>
    </submittedName>
</protein>
<proteinExistence type="predicted"/>
<evidence type="ECO:0000313" key="1">
    <source>
        <dbReference type="EMBL" id="PXV69128.1"/>
    </source>
</evidence>
<gene>
    <name evidence="1" type="ORF">CLV62_101397</name>
</gene>
<dbReference type="EMBL" id="QICL01000001">
    <property type="protein sequence ID" value="PXV69128.1"/>
    <property type="molecule type" value="Genomic_DNA"/>
</dbReference>
<reference evidence="1 2" key="1">
    <citation type="submission" date="2018-03" db="EMBL/GenBank/DDBJ databases">
        <title>Genomic Encyclopedia of Archaeal and Bacterial Type Strains, Phase II (KMG-II): from individual species to whole genera.</title>
        <authorList>
            <person name="Goeker M."/>
        </authorList>
    </citation>
    <scope>NUCLEOTIDE SEQUENCE [LARGE SCALE GENOMIC DNA]</scope>
    <source>
        <strain evidence="1 2">DSM 100214</strain>
    </source>
</reference>